<dbReference type="Proteomes" id="UP000054926">
    <property type="component" value="Unassembled WGS sequence"/>
</dbReference>
<reference evidence="2 3" key="1">
    <citation type="submission" date="2015-11" db="EMBL/GenBank/DDBJ databases">
        <title>Genomic analysis of 38 Legionella species identifies large and diverse effector repertoires.</title>
        <authorList>
            <person name="Burstein D."/>
            <person name="Amaro F."/>
            <person name="Zusman T."/>
            <person name="Lifshitz Z."/>
            <person name="Cohen O."/>
            <person name="Gilbert J.A."/>
            <person name="Pupko T."/>
            <person name="Shuman H.A."/>
            <person name="Segal G."/>
        </authorList>
    </citation>
    <scope>NUCLEOTIDE SEQUENCE [LARGE SCALE GENOMIC DNA]</scope>
    <source>
        <strain evidence="2 3">IMVS3376</strain>
    </source>
</reference>
<dbReference type="STRING" id="947033.Lste_0896"/>
<gene>
    <name evidence="2" type="ORF">Lste_0896</name>
</gene>
<dbReference type="SUPFAM" id="SSF51206">
    <property type="entry name" value="cAMP-binding domain-like"/>
    <property type="match status" value="2"/>
</dbReference>
<sequence length="272" mass="30603">MKKNSEHYEDLILQHPLFCLLNPTNAQQLIGYAQSESAEAGQIIAVEGEAIDCIYFIVSGSAEVSRAVHTLGKKQAMRISELRKGDIIGLSSEGFVSHTGLHTATVKALNPLQLLKISLYDFLSFLEQPQIKYPNLKKLSEEFLLIQFIRAHHLFSNFSHEKIQTMVKTAKNIKVSAETCLYKEGDIADACYYLFKGEVVLLNLKNSSSTVVKINQMFGDLEFMTDMKRKEAAFAKVDSELLVIEAELVKKFISIQHQSLFQKILLKISGNK</sequence>
<evidence type="ECO:0000313" key="2">
    <source>
        <dbReference type="EMBL" id="KTD67738.1"/>
    </source>
</evidence>
<dbReference type="AlphaFoldDB" id="A0A0W0ZFJ8"/>
<evidence type="ECO:0000313" key="3">
    <source>
        <dbReference type="Proteomes" id="UP000054926"/>
    </source>
</evidence>
<dbReference type="InterPro" id="IPR018490">
    <property type="entry name" value="cNMP-bd_dom_sf"/>
</dbReference>
<protein>
    <submittedName>
        <fullName evidence="2">Cyclic nucleotide-binding protein</fullName>
    </submittedName>
</protein>
<dbReference type="PANTHER" id="PTHR23011:SF28">
    <property type="entry name" value="CYCLIC NUCLEOTIDE-BINDING DOMAIN CONTAINING PROTEIN"/>
    <property type="match status" value="1"/>
</dbReference>
<dbReference type="PANTHER" id="PTHR23011">
    <property type="entry name" value="CYCLIC NUCLEOTIDE-BINDING DOMAIN CONTAINING PROTEIN"/>
    <property type="match status" value="1"/>
</dbReference>
<dbReference type="EMBL" id="LNYY01000019">
    <property type="protein sequence ID" value="KTD67738.1"/>
    <property type="molecule type" value="Genomic_DNA"/>
</dbReference>
<feature type="domain" description="Cyclic nucleotide-binding" evidence="1">
    <location>
        <begin position="17"/>
        <end position="126"/>
    </location>
</feature>
<dbReference type="RefSeq" id="WP_058509887.1">
    <property type="nucleotide sequence ID" value="NZ_DAIOMV010000018.1"/>
</dbReference>
<dbReference type="OrthoDB" id="9814704at2"/>
<dbReference type="CDD" id="cd00038">
    <property type="entry name" value="CAP_ED"/>
    <property type="match status" value="2"/>
</dbReference>
<comment type="caution">
    <text evidence="2">The sequence shown here is derived from an EMBL/GenBank/DDBJ whole genome shotgun (WGS) entry which is preliminary data.</text>
</comment>
<organism evidence="2 3">
    <name type="scientific">Legionella steelei</name>
    <dbReference type="NCBI Taxonomy" id="947033"/>
    <lineage>
        <taxon>Bacteria</taxon>
        <taxon>Pseudomonadati</taxon>
        <taxon>Pseudomonadota</taxon>
        <taxon>Gammaproteobacteria</taxon>
        <taxon>Legionellales</taxon>
        <taxon>Legionellaceae</taxon>
        <taxon>Legionella</taxon>
    </lineage>
</organism>
<evidence type="ECO:0000259" key="1">
    <source>
        <dbReference type="PROSITE" id="PS50042"/>
    </source>
</evidence>
<dbReference type="PROSITE" id="PS50042">
    <property type="entry name" value="CNMP_BINDING_3"/>
    <property type="match status" value="2"/>
</dbReference>
<dbReference type="SMART" id="SM00100">
    <property type="entry name" value="cNMP"/>
    <property type="match status" value="2"/>
</dbReference>
<keyword evidence="3" id="KW-1185">Reference proteome</keyword>
<dbReference type="Pfam" id="PF00027">
    <property type="entry name" value="cNMP_binding"/>
    <property type="match status" value="2"/>
</dbReference>
<feature type="domain" description="Cyclic nucleotide-binding" evidence="1">
    <location>
        <begin position="154"/>
        <end position="253"/>
    </location>
</feature>
<dbReference type="InterPro" id="IPR000595">
    <property type="entry name" value="cNMP-bd_dom"/>
</dbReference>
<dbReference type="InterPro" id="IPR014710">
    <property type="entry name" value="RmlC-like_jellyroll"/>
</dbReference>
<accession>A0A0W0ZFJ8</accession>
<proteinExistence type="predicted"/>
<name>A0A0W0ZFJ8_9GAMM</name>
<dbReference type="Gene3D" id="2.60.120.10">
    <property type="entry name" value="Jelly Rolls"/>
    <property type="match status" value="2"/>
</dbReference>
<dbReference type="PATRIC" id="fig|947033.5.peg.957"/>